<accession>A0A2C9X3C5</accession>
<feature type="non-terminal residue" evidence="1">
    <location>
        <position position="44"/>
    </location>
</feature>
<dbReference type="Proteomes" id="UP000194885">
    <property type="component" value="Unassembled WGS sequence"/>
</dbReference>
<reference evidence="1 2" key="1">
    <citation type="submission" date="2017-05" db="EMBL/GenBank/DDBJ databases">
        <title>The Genome Sequence of Enterococcus faecium 7H8_DIV0219.</title>
        <authorList>
            <consortium name="The Broad Institute Genomics Platform"/>
            <consortium name="The Broad Institute Genomic Center for Infectious Diseases"/>
            <person name="Earl A."/>
            <person name="Manson A."/>
            <person name="Schwartman J."/>
            <person name="Gilmore M."/>
            <person name="Abouelleil A."/>
            <person name="Cao P."/>
            <person name="Chapman S."/>
            <person name="Cusick C."/>
            <person name="Shea T."/>
            <person name="Young S."/>
            <person name="Neafsey D."/>
            <person name="Nusbaum C."/>
            <person name="Birren B."/>
        </authorList>
    </citation>
    <scope>NUCLEOTIDE SEQUENCE [LARGE SCALE GENOMIC DNA]</scope>
    <source>
        <strain evidence="1 2">7H8_DIV0219</strain>
    </source>
</reference>
<name>A0A2C9X3C5_ENTFC</name>
<evidence type="ECO:0000313" key="1">
    <source>
        <dbReference type="EMBL" id="OTN90611.1"/>
    </source>
</evidence>
<dbReference type="EMBL" id="NGKW01000007">
    <property type="protein sequence ID" value="OTN90611.1"/>
    <property type="molecule type" value="Genomic_DNA"/>
</dbReference>
<sequence length="44" mass="5036">MLLQLVNHKELLYLCKVDDEIIPSALNYTGGKQKLLPQLKPLFP</sequence>
<evidence type="ECO:0000313" key="2">
    <source>
        <dbReference type="Proteomes" id="UP000194885"/>
    </source>
</evidence>
<dbReference type="AlphaFoldDB" id="A0A2C9X3C5"/>
<comment type="caution">
    <text evidence="1">The sequence shown here is derived from an EMBL/GenBank/DDBJ whole genome shotgun (WGS) entry which is preliminary data.</text>
</comment>
<gene>
    <name evidence="1" type="ORF">A5810_002781</name>
</gene>
<proteinExistence type="predicted"/>
<organism evidence="1 2">
    <name type="scientific">Enterococcus faecium</name>
    <name type="common">Streptococcus faecium</name>
    <dbReference type="NCBI Taxonomy" id="1352"/>
    <lineage>
        <taxon>Bacteria</taxon>
        <taxon>Bacillati</taxon>
        <taxon>Bacillota</taxon>
        <taxon>Bacilli</taxon>
        <taxon>Lactobacillales</taxon>
        <taxon>Enterococcaceae</taxon>
        <taxon>Enterococcus</taxon>
    </lineage>
</organism>
<protein>
    <submittedName>
        <fullName evidence="1">Uncharacterized protein</fullName>
    </submittedName>
</protein>